<evidence type="ECO:0000313" key="1">
    <source>
        <dbReference type="EMBL" id="KAK4131418.1"/>
    </source>
</evidence>
<sequence length="175" mass="19543">MPVSVGAAAGPGHHPSATGRYKTQEWRALAWAVVGMGLRQASPINVVCVRCHCLHEMVYARPQRGSWLADIPSLDLSADTSTWEPQPSMSWRRISISMRRPWCHGRAPRITACLLFPSPEPRPACDDATQESESSSTKQGCWPTVVHTYKGSPGYTGVWVTEIRRWRCEMRQARG</sequence>
<dbReference type="Proteomes" id="UP001304895">
    <property type="component" value="Unassembled WGS sequence"/>
</dbReference>
<comment type="caution">
    <text evidence="1">The sequence shown here is derived from an EMBL/GenBank/DDBJ whole genome shotgun (WGS) entry which is preliminary data.</text>
</comment>
<dbReference type="EMBL" id="MU853424">
    <property type="protein sequence ID" value="KAK4131418.1"/>
    <property type="molecule type" value="Genomic_DNA"/>
</dbReference>
<reference evidence="1" key="1">
    <citation type="journal article" date="2023" name="Mol. Phylogenet. Evol.">
        <title>Genome-scale phylogeny and comparative genomics of the fungal order Sordariales.</title>
        <authorList>
            <person name="Hensen N."/>
            <person name="Bonometti L."/>
            <person name="Westerberg I."/>
            <person name="Brannstrom I.O."/>
            <person name="Guillou S."/>
            <person name="Cros-Aarteil S."/>
            <person name="Calhoun S."/>
            <person name="Haridas S."/>
            <person name="Kuo A."/>
            <person name="Mondo S."/>
            <person name="Pangilinan J."/>
            <person name="Riley R."/>
            <person name="LaButti K."/>
            <person name="Andreopoulos B."/>
            <person name="Lipzen A."/>
            <person name="Chen C."/>
            <person name="Yan M."/>
            <person name="Daum C."/>
            <person name="Ng V."/>
            <person name="Clum A."/>
            <person name="Steindorff A."/>
            <person name="Ohm R.A."/>
            <person name="Martin F."/>
            <person name="Silar P."/>
            <person name="Natvig D.O."/>
            <person name="Lalanne C."/>
            <person name="Gautier V."/>
            <person name="Ament-Velasquez S.L."/>
            <person name="Kruys A."/>
            <person name="Hutchinson M.I."/>
            <person name="Powell A.J."/>
            <person name="Barry K."/>
            <person name="Miller A.N."/>
            <person name="Grigoriev I.V."/>
            <person name="Debuchy R."/>
            <person name="Gladieux P."/>
            <person name="Hiltunen Thoren M."/>
            <person name="Johannesson H."/>
        </authorList>
    </citation>
    <scope>NUCLEOTIDE SEQUENCE</scope>
    <source>
        <strain evidence="1">CBS 123565</strain>
    </source>
</reference>
<evidence type="ECO:0000313" key="2">
    <source>
        <dbReference type="Proteomes" id="UP001304895"/>
    </source>
</evidence>
<protein>
    <submittedName>
        <fullName evidence="1">Uncharacterized protein</fullName>
    </submittedName>
</protein>
<dbReference type="AlphaFoldDB" id="A0AAN6UE83"/>
<organism evidence="1 2">
    <name type="scientific">Trichocladium antarcticum</name>
    <dbReference type="NCBI Taxonomy" id="1450529"/>
    <lineage>
        <taxon>Eukaryota</taxon>
        <taxon>Fungi</taxon>
        <taxon>Dikarya</taxon>
        <taxon>Ascomycota</taxon>
        <taxon>Pezizomycotina</taxon>
        <taxon>Sordariomycetes</taxon>
        <taxon>Sordariomycetidae</taxon>
        <taxon>Sordariales</taxon>
        <taxon>Chaetomiaceae</taxon>
        <taxon>Trichocladium</taxon>
    </lineage>
</organism>
<gene>
    <name evidence="1" type="ORF">BT67DRAFT_444672</name>
</gene>
<keyword evidence="2" id="KW-1185">Reference proteome</keyword>
<name>A0AAN6UE83_9PEZI</name>
<accession>A0AAN6UE83</accession>
<proteinExistence type="predicted"/>
<reference evidence="1" key="2">
    <citation type="submission" date="2023-05" db="EMBL/GenBank/DDBJ databases">
        <authorList>
            <consortium name="Lawrence Berkeley National Laboratory"/>
            <person name="Steindorff A."/>
            <person name="Hensen N."/>
            <person name="Bonometti L."/>
            <person name="Westerberg I."/>
            <person name="Brannstrom I.O."/>
            <person name="Guillou S."/>
            <person name="Cros-Aarteil S."/>
            <person name="Calhoun S."/>
            <person name="Haridas S."/>
            <person name="Kuo A."/>
            <person name="Mondo S."/>
            <person name="Pangilinan J."/>
            <person name="Riley R."/>
            <person name="Labutti K."/>
            <person name="Andreopoulos B."/>
            <person name="Lipzen A."/>
            <person name="Chen C."/>
            <person name="Yanf M."/>
            <person name="Daum C."/>
            <person name="Ng V."/>
            <person name="Clum A."/>
            <person name="Ohm R."/>
            <person name="Martin F."/>
            <person name="Silar P."/>
            <person name="Natvig D."/>
            <person name="Lalanne C."/>
            <person name="Gautier V."/>
            <person name="Ament-Velasquez S.L."/>
            <person name="Kruys A."/>
            <person name="Hutchinson M.I."/>
            <person name="Powell A.J."/>
            <person name="Barry K."/>
            <person name="Miller A.N."/>
            <person name="Grigoriev I.V."/>
            <person name="Debuchy R."/>
            <person name="Gladieux P."/>
            <person name="Thoren M.H."/>
            <person name="Johannesson H."/>
        </authorList>
    </citation>
    <scope>NUCLEOTIDE SEQUENCE</scope>
    <source>
        <strain evidence="1">CBS 123565</strain>
    </source>
</reference>